<evidence type="ECO:0000313" key="6">
    <source>
        <dbReference type="Proteomes" id="UP000076798"/>
    </source>
</evidence>
<accession>A0A165YM24</accession>
<sequence length="351" mass="38296">MVMQSTTVVPKAANTSLIKTPNKPSTRNSATSSSPGVCYSCGQPGHIARDCPAKSAQSSSIKSLGVRIAEPDDEGEEEELTLHIGTPDPGPEDVPTNDDEQEDHDQPEEDDDDNDLPSLAQDYENAVYEDDPDEFSSEIDPAYSFRAIRLDRHVSIGATRMDPQTAPAETSSVDKATVDKTKRPVRDHRVVRPDRSIEESCALAAFISVNGIKAHALFDTGCESTMMSQQFADVNKIKLQEFSNPMPLQLAVKGSRSVVYYGSQAQVTHGPIDRKVQFDIINLDTYDVVFGVPSLLDIKANLNFEHEAPIITIGGTSVDRALPPPIKVLRKIRAISRNKINPFSTGRLPPG</sequence>
<protein>
    <recommendedName>
        <fullName evidence="4">CCHC-type domain-containing protein</fullName>
    </recommendedName>
</protein>
<feature type="region of interest" description="Disordered" evidence="3">
    <location>
        <begin position="1"/>
        <end position="118"/>
    </location>
</feature>
<keyword evidence="2" id="KW-0479">Metal-binding</keyword>
<evidence type="ECO:0000259" key="4">
    <source>
        <dbReference type="PROSITE" id="PS50158"/>
    </source>
</evidence>
<dbReference type="Pfam" id="PF00098">
    <property type="entry name" value="zf-CCHC"/>
    <property type="match status" value="1"/>
</dbReference>
<dbReference type="InterPro" id="IPR021109">
    <property type="entry name" value="Peptidase_aspartic_dom_sf"/>
</dbReference>
<keyword evidence="6" id="KW-1185">Reference proteome</keyword>
<evidence type="ECO:0000256" key="3">
    <source>
        <dbReference type="SAM" id="MobiDB-lite"/>
    </source>
</evidence>
<dbReference type="SMART" id="SM00343">
    <property type="entry name" value="ZnF_C2HC"/>
    <property type="match status" value="1"/>
</dbReference>
<feature type="compositionally biased region" description="Acidic residues" evidence="3">
    <location>
        <begin position="95"/>
        <end position="115"/>
    </location>
</feature>
<name>A0A165YM24_9AGAM</name>
<evidence type="ECO:0000256" key="1">
    <source>
        <dbReference type="ARBA" id="ARBA00022664"/>
    </source>
</evidence>
<feature type="region of interest" description="Disordered" evidence="3">
    <location>
        <begin position="162"/>
        <end position="181"/>
    </location>
</feature>
<dbReference type="OrthoDB" id="3254954at2759"/>
<dbReference type="CDD" id="cd00303">
    <property type="entry name" value="retropepsin_like"/>
    <property type="match status" value="1"/>
</dbReference>
<dbReference type="InterPro" id="IPR001878">
    <property type="entry name" value="Znf_CCHC"/>
</dbReference>
<dbReference type="PROSITE" id="PS50158">
    <property type="entry name" value="ZF_CCHC"/>
    <property type="match status" value="1"/>
</dbReference>
<feature type="compositionally biased region" description="Polar residues" evidence="3">
    <location>
        <begin position="1"/>
        <end position="35"/>
    </location>
</feature>
<dbReference type="SUPFAM" id="SSF57756">
    <property type="entry name" value="Retrovirus zinc finger-like domains"/>
    <property type="match status" value="1"/>
</dbReference>
<dbReference type="Gene3D" id="2.40.70.10">
    <property type="entry name" value="Acid Proteases"/>
    <property type="match status" value="1"/>
</dbReference>
<dbReference type="Proteomes" id="UP000076798">
    <property type="component" value="Unassembled WGS sequence"/>
</dbReference>
<feature type="domain" description="CCHC-type" evidence="4">
    <location>
        <begin position="38"/>
        <end position="52"/>
    </location>
</feature>
<evidence type="ECO:0000313" key="5">
    <source>
        <dbReference type="EMBL" id="KZT33389.1"/>
    </source>
</evidence>
<dbReference type="EMBL" id="KV428245">
    <property type="protein sequence ID" value="KZT33389.1"/>
    <property type="molecule type" value="Genomic_DNA"/>
</dbReference>
<evidence type="ECO:0000256" key="2">
    <source>
        <dbReference type="PROSITE-ProRule" id="PRU00047"/>
    </source>
</evidence>
<keyword evidence="2" id="KW-0862">Zinc</keyword>
<keyword evidence="2" id="KW-0863">Zinc-finger</keyword>
<dbReference type="AlphaFoldDB" id="A0A165YM24"/>
<dbReference type="GO" id="GO:0008270">
    <property type="term" value="F:zinc ion binding"/>
    <property type="evidence" value="ECO:0007669"/>
    <property type="project" value="UniProtKB-KW"/>
</dbReference>
<proteinExistence type="predicted"/>
<gene>
    <name evidence="5" type="ORF">SISSUDRAFT_1066188</name>
</gene>
<reference evidence="5 6" key="1">
    <citation type="journal article" date="2016" name="Mol. Biol. Evol.">
        <title>Comparative Genomics of Early-Diverging Mushroom-Forming Fungi Provides Insights into the Origins of Lignocellulose Decay Capabilities.</title>
        <authorList>
            <person name="Nagy L.G."/>
            <person name="Riley R."/>
            <person name="Tritt A."/>
            <person name="Adam C."/>
            <person name="Daum C."/>
            <person name="Floudas D."/>
            <person name="Sun H."/>
            <person name="Yadav J.S."/>
            <person name="Pangilinan J."/>
            <person name="Larsson K.H."/>
            <person name="Matsuura K."/>
            <person name="Barry K."/>
            <person name="Labutti K."/>
            <person name="Kuo R."/>
            <person name="Ohm R.A."/>
            <person name="Bhattacharya S.S."/>
            <person name="Shirouzu T."/>
            <person name="Yoshinaga Y."/>
            <person name="Martin F.M."/>
            <person name="Grigoriev I.V."/>
            <person name="Hibbett D.S."/>
        </authorList>
    </citation>
    <scope>NUCLEOTIDE SEQUENCE [LARGE SCALE GENOMIC DNA]</scope>
    <source>
        <strain evidence="5 6">HHB10207 ss-3</strain>
    </source>
</reference>
<dbReference type="Pfam" id="PF08284">
    <property type="entry name" value="RVP_2"/>
    <property type="match status" value="1"/>
</dbReference>
<dbReference type="Gene3D" id="4.10.60.10">
    <property type="entry name" value="Zinc finger, CCHC-type"/>
    <property type="match status" value="1"/>
</dbReference>
<dbReference type="GO" id="GO:0006397">
    <property type="term" value="P:mRNA processing"/>
    <property type="evidence" value="ECO:0007669"/>
    <property type="project" value="UniProtKB-KW"/>
</dbReference>
<keyword evidence="1" id="KW-0507">mRNA processing</keyword>
<dbReference type="GO" id="GO:0003676">
    <property type="term" value="F:nucleic acid binding"/>
    <property type="evidence" value="ECO:0007669"/>
    <property type="project" value="InterPro"/>
</dbReference>
<dbReference type="SUPFAM" id="SSF50630">
    <property type="entry name" value="Acid proteases"/>
    <property type="match status" value="1"/>
</dbReference>
<organism evidence="5 6">
    <name type="scientific">Sistotremastrum suecicum HHB10207 ss-3</name>
    <dbReference type="NCBI Taxonomy" id="1314776"/>
    <lineage>
        <taxon>Eukaryota</taxon>
        <taxon>Fungi</taxon>
        <taxon>Dikarya</taxon>
        <taxon>Basidiomycota</taxon>
        <taxon>Agaricomycotina</taxon>
        <taxon>Agaricomycetes</taxon>
        <taxon>Sistotremastrales</taxon>
        <taxon>Sistotremastraceae</taxon>
        <taxon>Sistotremastrum</taxon>
    </lineage>
</organism>
<dbReference type="InterPro" id="IPR036875">
    <property type="entry name" value="Znf_CCHC_sf"/>
</dbReference>